<sequence length="99" mass="11504">MDEVNEENALVVDFLDQYLCSKDPLSVNKLVKWEREKEHVSEYLDTTTGCLKNFFKMKNERELSTSKVVKSEKGLVENQPSEEKRPISVKRRHAEEGTS</sequence>
<dbReference type="EMBL" id="JASCZI010031590">
    <property type="protein sequence ID" value="MED6127077.1"/>
    <property type="molecule type" value="Genomic_DNA"/>
</dbReference>
<feature type="region of interest" description="Disordered" evidence="1">
    <location>
        <begin position="66"/>
        <end position="99"/>
    </location>
</feature>
<protein>
    <submittedName>
        <fullName evidence="2">Uncharacterized protein</fullName>
    </submittedName>
</protein>
<evidence type="ECO:0000313" key="2">
    <source>
        <dbReference type="EMBL" id="MED6127077.1"/>
    </source>
</evidence>
<organism evidence="2 3">
    <name type="scientific">Stylosanthes scabra</name>
    <dbReference type="NCBI Taxonomy" id="79078"/>
    <lineage>
        <taxon>Eukaryota</taxon>
        <taxon>Viridiplantae</taxon>
        <taxon>Streptophyta</taxon>
        <taxon>Embryophyta</taxon>
        <taxon>Tracheophyta</taxon>
        <taxon>Spermatophyta</taxon>
        <taxon>Magnoliopsida</taxon>
        <taxon>eudicotyledons</taxon>
        <taxon>Gunneridae</taxon>
        <taxon>Pentapetalae</taxon>
        <taxon>rosids</taxon>
        <taxon>fabids</taxon>
        <taxon>Fabales</taxon>
        <taxon>Fabaceae</taxon>
        <taxon>Papilionoideae</taxon>
        <taxon>50 kb inversion clade</taxon>
        <taxon>dalbergioids sensu lato</taxon>
        <taxon>Dalbergieae</taxon>
        <taxon>Pterocarpus clade</taxon>
        <taxon>Stylosanthes</taxon>
    </lineage>
</organism>
<evidence type="ECO:0000256" key="1">
    <source>
        <dbReference type="SAM" id="MobiDB-lite"/>
    </source>
</evidence>
<reference evidence="2 3" key="1">
    <citation type="journal article" date="2023" name="Plants (Basel)">
        <title>Bridging the Gap: Combining Genomics and Transcriptomics Approaches to Understand Stylosanthes scabra, an Orphan Legume from the Brazilian Caatinga.</title>
        <authorList>
            <person name="Ferreira-Neto J.R.C."/>
            <person name="da Silva M.D."/>
            <person name="Binneck E."/>
            <person name="de Melo N.F."/>
            <person name="da Silva R.H."/>
            <person name="de Melo A.L.T.M."/>
            <person name="Pandolfi V."/>
            <person name="Bustamante F.O."/>
            <person name="Brasileiro-Vidal A.C."/>
            <person name="Benko-Iseppon A.M."/>
        </authorList>
    </citation>
    <scope>NUCLEOTIDE SEQUENCE [LARGE SCALE GENOMIC DNA]</scope>
    <source>
        <tissue evidence="2">Leaves</tissue>
    </source>
</reference>
<keyword evidence="3" id="KW-1185">Reference proteome</keyword>
<comment type="caution">
    <text evidence="2">The sequence shown here is derived from an EMBL/GenBank/DDBJ whole genome shotgun (WGS) entry which is preliminary data.</text>
</comment>
<name>A0ABU6RSX0_9FABA</name>
<dbReference type="Proteomes" id="UP001341840">
    <property type="component" value="Unassembled WGS sequence"/>
</dbReference>
<accession>A0ABU6RSX0</accession>
<gene>
    <name evidence="2" type="ORF">PIB30_084682</name>
</gene>
<proteinExistence type="predicted"/>
<feature type="compositionally biased region" description="Basic and acidic residues" evidence="1">
    <location>
        <begin position="66"/>
        <end position="86"/>
    </location>
</feature>
<evidence type="ECO:0000313" key="3">
    <source>
        <dbReference type="Proteomes" id="UP001341840"/>
    </source>
</evidence>